<accession>A0A5N4CNF3</accession>
<dbReference type="AlphaFoldDB" id="A0A5N4CNF3"/>
<name>A0A5N4CNF3_CAMDR</name>
<dbReference type="EMBL" id="JWIN03000021">
    <property type="protein sequence ID" value="KAB1260463.1"/>
    <property type="molecule type" value="Genomic_DNA"/>
</dbReference>
<dbReference type="OrthoDB" id="9834409at2759"/>
<comment type="caution">
    <text evidence="1">The sequence shown here is derived from an EMBL/GenBank/DDBJ whole genome shotgun (WGS) entry which is preliminary data.</text>
</comment>
<organism evidence="1 2">
    <name type="scientific">Camelus dromedarius</name>
    <name type="common">Dromedary</name>
    <name type="synonym">Arabian camel</name>
    <dbReference type="NCBI Taxonomy" id="9838"/>
    <lineage>
        <taxon>Eukaryota</taxon>
        <taxon>Metazoa</taxon>
        <taxon>Chordata</taxon>
        <taxon>Craniata</taxon>
        <taxon>Vertebrata</taxon>
        <taxon>Euteleostomi</taxon>
        <taxon>Mammalia</taxon>
        <taxon>Eutheria</taxon>
        <taxon>Laurasiatheria</taxon>
        <taxon>Artiodactyla</taxon>
        <taxon>Tylopoda</taxon>
        <taxon>Camelidae</taxon>
        <taxon>Camelus</taxon>
    </lineage>
</organism>
<sequence length="223" mass="25140">MPIPSLEYFVCEERHCDEASERRAVLDGDTLRTRPVVTDGLTSQQVGGESLPEKRGCSNLPALEEGGRRGKSGGKRCYFLFYFQGNSAESRMDVLFVAILAVPLILGQEYDDEEGLEEDDYYQVVYYYTVTPNYDDFGANFTVDYSMFESEDMLNRLDKEIMEAAETTISHETDRADHQKPVTVKHVTVESQSPDLNDAVSSLQNPVPLLLSWALVQGGMYFM</sequence>
<evidence type="ECO:0000313" key="2">
    <source>
        <dbReference type="Proteomes" id="UP000299084"/>
    </source>
</evidence>
<protein>
    <submittedName>
        <fullName evidence="1">Uncharacterized protein</fullName>
    </submittedName>
</protein>
<dbReference type="PANTHER" id="PTHR37870">
    <property type="entry name" value="CHROMOSOME 1 OPEN READING FRAME 54"/>
    <property type="match status" value="1"/>
</dbReference>
<dbReference type="InterPro" id="IPR027957">
    <property type="entry name" value="DUF4634"/>
</dbReference>
<dbReference type="Pfam" id="PF15465">
    <property type="entry name" value="DUF4634"/>
    <property type="match status" value="1"/>
</dbReference>
<reference evidence="1 2" key="1">
    <citation type="journal article" date="2019" name="Mol. Ecol. Resour.">
        <title>Improving Illumina assemblies with Hi-C and long reads: an example with the North African dromedary.</title>
        <authorList>
            <person name="Elbers J.P."/>
            <person name="Rogers M.F."/>
            <person name="Perelman P.L."/>
            <person name="Proskuryakova A.A."/>
            <person name="Serdyukova N.A."/>
            <person name="Johnson W.E."/>
            <person name="Horin P."/>
            <person name="Corander J."/>
            <person name="Murphy D."/>
            <person name="Burger P.A."/>
        </authorList>
    </citation>
    <scope>NUCLEOTIDE SEQUENCE [LARGE SCALE GENOMIC DNA]</scope>
    <source>
        <strain evidence="1">Drom800</strain>
        <tissue evidence="1">Blood</tissue>
    </source>
</reference>
<gene>
    <name evidence="1" type="ORF">Cadr_000024866</name>
</gene>
<proteinExistence type="predicted"/>
<dbReference type="Proteomes" id="UP000299084">
    <property type="component" value="Unassembled WGS sequence"/>
</dbReference>
<dbReference type="PANTHER" id="PTHR37870:SF1">
    <property type="entry name" value="CHROMOSOME 2 C1ORF54 HOMOLOG"/>
    <property type="match status" value="1"/>
</dbReference>
<evidence type="ECO:0000313" key="1">
    <source>
        <dbReference type="EMBL" id="KAB1260463.1"/>
    </source>
</evidence>
<keyword evidence="2" id="KW-1185">Reference proteome</keyword>